<proteinExistence type="predicted"/>
<accession>L0GRA2</accession>
<evidence type="ECO:0000313" key="2">
    <source>
        <dbReference type="Proteomes" id="UP000010820"/>
    </source>
</evidence>
<dbReference type="EMBL" id="CP003071">
    <property type="protein sequence ID" value="AGA88511.1"/>
    <property type="molecule type" value="Genomic_DNA"/>
</dbReference>
<dbReference type="PATRIC" id="fig|644801.3.peg.3936"/>
<dbReference type="RefSeq" id="WP_015278678.1">
    <property type="nucleotide sequence ID" value="NC_019936.1"/>
</dbReference>
<dbReference type="eggNOG" id="ENOG5031KDP">
    <property type="taxonomic scope" value="Bacteria"/>
</dbReference>
<reference evidence="1 2" key="1">
    <citation type="submission" date="2011-10" db="EMBL/GenBank/DDBJ databases">
        <title>Complete sequence of chromosome of Pseudomonas stutzeri RCH2.</title>
        <authorList>
            <consortium name="US DOE Joint Genome Institute"/>
            <person name="Lucas S."/>
            <person name="Han J."/>
            <person name="Lapidus A."/>
            <person name="Cheng J.-F."/>
            <person name="Goodwin L."/>
            <person name="Pitluck S."/>
            <person name="Peters L."/>
            <person name="Ovchinnikova G."/>
            <person name="Zeytun A."/>
            <person name="Lu M."/>
            <person name="Detter J.C."/>
            <person name="Han C."/>
            <person name="Tapia R."/>
            <person name="Land M."/>
            <person name="Hauser L."/>
            <person name="Kyrpides N."/>
            <person name="Ivanova N."/>
            <person name="Pagani I."/>
            <person name="Chakraborty R."/>
            <person name="Arkin A."/>
            <person name="Dehal P."/>
            <person name="Wall J."/>
            <person name="Hazen T."/>
            <person name="Woyke T."/>
        </authorList>
    </citation>
    <scope>NUCLEOTIDE SEQUENCE [LARGE SCALE GENOMIC DNA]</scope>
    <source>
        <strain evidence="1 2">RCH2</strain>
    </source>
</reference>
<sequence>MDKNPSTTEDAAVLLFDGMSRAEIEVHVAIASYLIPRIAGTPAAREAFEALAGRFQGRYPHHKLLTHLLIMPEYLEHAPDSQR</sequence>
<gene>
    <name evidence="1" type="ORF">Psest_4041</name>
</gene>
<dbReference type="STRING" id="644801.Psest_4041"/>
<evidence type="ECO:0000313" key="1">
    <source>
        <dbReference type="EMBL" id="AGA88511.1"/>
    </source>
</evidence>
<dbReference type="Proteomes" id="UP000010820">
    <property type="component" value="Chromosome"/>
</dbReference>
<dbReference type="KEGG" id="psh:Psest_4041"/>
<protein>
    <submittedName>
        <fullName evidence="1">Uncharacterized protein</fullName>
    </submittedName>
</protein>
<dbReference type="HOGENOM" id="CLU_2540031_0_0_6"/>
<name>L0GRA2_STUST</name>
<dbReference type="AlphaFoldDB" id="L0GRA2"/>
<organism evidence="1 2">
    <name type="scientific">Stutzerimonas stutzeri RCH2</name>
    <dbReference type="NCBI Taxonomy" id="644801"/>
    <lineage>
        <taxon>Bacteria</taxon>
        <taxon>Pseudomonadati</taxon>
        <taxon>Pseudomonadota</taxon>
        <taxon>Gammaproteobacteria</taxon>
        <taxon>Pseudomonadales</taxon>
        <taxon>Pseudomonadaceae</taxon>
        <taxon>Stutzerimonas</taxon>
    </lineage>
</organism>